<dbReference type="PANTHER" id="PTHR10900">
    <property type="entry name" value="PERIOSTIN-RELATED"/>
    <property type="match status" value="1"/>
</dbReference>
<dbReference type="EMBL" id="JABEYC010000223">
    <property type="protein sequence ID" value="KAF4980549.1"/>
    <property type="molecule type" value="Genomic_DNA"/>
</dbReference>
<evidence type="ECO:0000313" key="3">
    <source>
        <dbReference type="EMBL" id="KAF4980549.1"/>
    </source>
</evidence>
<protein>
    <recommendedName>
        <fullName evidence="2">FAS1 domain-containing protein</fullName>
    </recommendedName>
</protein>
<keyword evidence="1" id="KW-0732">Signal</keyword>
<feature type="domain" description="FAS1" evidence="2">
    <location>
        <begin position="215"/>
        <end position="387"/>
    </location>
</feature>
<dbReference type="SMART" id="SM00554">
    <property type="entry name" value="FAS1"/>
    <property type="match status" value="2"/>
</dbReference>
<dbReference type="PANTHER" id="PTHR10900:SF125">
    <property type="entry name" value="FAS1 DOMAIN-CONTAINING PROTEIN YLR001C"/>
    <property type="match status" value="1"/>
</dbReference>
<dbReference type="Proteomes" id="UP000635477">
    <property type="component" value="Unassembled WGS sequence"/>
</dbReference>
<sequence length="430" mass="47864">MKSIVALTLATATSAIVLPESFDGFNHFKDEIKHIPSHISSTLNKAVEHLSSEISDAITEDDILGSLSGSEYNIDLDGHDSSEYTIYELISKSNYTEEFFKLVQDHKEVGHLLNDTNANLTLFAPIDKAFEHIPKDPEHKPSDGFVENVLNYHIGVGEYPAGRILFTHTLPTAFKESWLGDEPQRLRTSVGLSGVRVNVYSKVVAVNIKAKNGYIHAVNKILIPPPMIGRVISLFPAQFSTLLLAYEKTEFVKYVHNVKMIGSTVFAPSNNAWQRLGPRANAFLFNTDTGKKYLKALLKYQIVPNTTVYSDAIYYGDEKDENTRSKNLLETTGDFHIELPTLLEKSVGVDIHTWKGWTTMVVNGAAVVGFQDGIGKNGVVQVVRNVPIPPCKKGGSSTYVDGEIEVEDLKERLDQYVEEDEDDQDWTGEL</sequence>
<comment type="caution">
    <text evidence="3">The sequence shown here is derived from an EMBL/GenBank/DDBJ whole genome shotgun (WGS) entry which is preliminary data.</text>
</comment>
<dbReference type="OrthoDB" id="7700931at2759"/>
<accession>A0A8H4XMX7</accession>
<proteinExistence type="predicted"/>
<reference evidence="3" key="2">
    <citation type="submission" date="2020-05" db="EMBL/GenBank/DDBJ databases">
        <authorList>
            <person name="Kim H.-S."/>
            <person name="Proctor R.H."/>
            <person name="Brown D.W."/>
        </authorList>
    </citation>
    <scope>NUCLEOTIDE SEQUENCE</scope>
    <source>
        <strain evidence="3">NRRL 22465</strain>
    </source>
</reference>
<gene>
    <name evidence="3" type="ORF">FZEAL_3484</name>
</gene>
<dbReference type="InterPro" id="IPR036378">
    <property type="entry name" value="FAS1_dom_sf"/>
</dbReference>
<name>A0A8H4XMX7_9HYPO</name>
<dbReference type="Pfam" id="PF02469">
    <property type="entry name" value="Fasciclin"/>
    <property type="match status" value="2"/>
</dbReference>
<evidence type="ECO:0000313" key="4">
    <source>
        <dbReference type="Proteomes" id="UP000635477"/>
    </source>
</evidence>
<organism evidence="3 4">
    <name type="scientific">Fusarium zealandicum</name>
    <dbReference type="NCBI Taxonomy" id="1053134"/>
    <lineage>
        <taxon>Eukaryota</taxon>
        <taxon>Fungi</taxon>
        <taxon>Dikarya</taxon>
        <taxon>Ascomycota</taxon>
        <taxon>Pezizomycotina</taxon>
        <taxon>Sordariomycetes</taxon>
        <taxon>Hypocreomycetidae</taxon>
        <taxon>Hypocreales</taxon>
        <taxon>Nectriaceae</taxon>
        <taxon>Fusarium</taxon>
        <taxon>Fusarium staphyleae species complex</taxon>
    </lineage>
</organism>
<dbReference type="Gene3D" id="2.30.180.10">
    <property type="entry name" value="FAS1 domain"/>
    <property type="match status" value="2"/>
</dbReference>
<dbReference type="InterPro" id="IPR000782">
    <property type="entry name" value="FAS1_domain"/>
</dbReference>
<keyword evidence="4" id="KW-1185">Reference proteome</keyword>
<evidence type="ECO:0000256" key="1">
    <source>
        <dbReference type="SAM" id="SignalP"/>
    </source>
</evidence>
<dbReference type="SUPFAM" id="SSF82153">
    <property type="entry name" value="FAS1 domain"/>
    <property type="match status" value="2"/>
</dbReference>
<evidence type="ECO:0000259" key="2">
    <source>
        <dbReference type="PROSITE" id="PS50213"/>
    </source>
</evidence>
<feature type="signal peptide" evidence="1">
    <location>
        <begin position="1"/>
        <end position="15"/>
    </location>
</feature>
<dbReference type="AlphaFoldDB" id="A0A8H4XMX7"/>
<feature type="chain" id="PRO_5034385062" description="FAS1 domain-containing protein" evidence="1">
    <location>
        <begin position="16"/>
        <end position="430"/>
    </location>
</feature>
<dbReference type="PROSITE" id="PS50213">
    <property type="entry name" value="FAS1"/>
    <property type="match status" value="2"/>
</dbReference>
<dbReference type="InterPro" id="IPR050904">
    <property type="entry name" value="Adhesion/Biosynth-related"/>
</dbReference>
<reference evidence="3" key="1">
    <citation type="journal article" date="2020" name="BMC Genomics">
        <title>Correction to: Identification and distribution of gene clusters required for synthesis of sphingolipid metabolism inhibitors in diverse species of the filamentous fungus Fusarium.</title>
        <authorList>
            <person name="Kim H.S."/>
            <person name="Lohmar J.M."/>
            <person name="Busman M."/>
            <person name="Brown D.W."/>
            <person name="Naumann T.A."/>
            <person name="Divon H.H."/>
            <person name="Lysoe E."/>
            <person name="Uhlig S."/>
            <person name="Proctor R.H."/>
        </authorList>
    </citation>
    <scope>NUCLEOTIDE SEQUENCE</scope>
    <source>
        <strain evidence="3">NRRL 22465</strain>
    </source>
</reference>
<feature type="domain" description="FAS1" evidence="2">
    <location>
        <begin position="83"/>
        <end position="222"/>
    </location>
</feature>